<proteinExistence type="predicted"/>
<protein>
    <submittedName>
        <fullName evidence="2">TFIIB-type zinc ribbon-containing protein</fullName>
    </submittedName>
</protein>
<dbReference type="PANTHER" id="PTHR37826">
    <property type="entry name" value="FLOTILLIN BAND_7_5 DOMAIN PROTEIN"/>
    <property type="match status" value="1"/>
</dbReference>
<keyword evidence="1" id="KW-1133">Transmembrane helix</keyword>
<sequence length="336" mass="38201">MIVNFSCPNCGADMSYDIKLGKLHCAHCDHSEDIRLDEENYKNAAEEPADKPRYCVNCGGLLSAGAKTCATHCEYCGAPLVMADRLSGDWRPAYVLPFELDREKAEAAFRKWCHNGRFSPKGFMAAKNIQRLQPLYIPYWLYDMNASVDVRGTATRVNIYVRGETEYTETDFFDVRRKMRLEYTKVPHDASEKMDDTLMAKLEPYRFETLKTFQIPYLAGFEADQGDYRSEDLLPQVKQQVAGYAAEYARSTISGYTSVHIDHQQMDYDHISSNYVYLPIWFISYRYRDKDYIFAMNGQTGKVIGEPPVSRGKVAGWFAGISAAAFAILMVIGGLL</sequence>
<keyword evidence="1" id="KW-0812">Transmembrane</keyword>
<gene>
    <name evidence="2" type="ORF">DW070_14390</name>
</gene>
<reference evidence="2 3" key="1">
    <citation type="submission" date="2018-08" db="EMBL/GenBank/DDBJ databases">
        <title>A genome reference for cultivated species of the human gut microbiota.</title>
        <authorList>
            <person name="Zou Y."/>
            <person name="Xue W."/>
            <person name="Luo G."/>
        </authorList>
    </citation>
    <scope>NUCLEOTIDE SEQUENCE [LARGE SCALE GENOMIC DNA]</scope>
    <source>
        <strain evidence="2 3">AF45-17</strain>
    </source>
</reference>
<evidence type="ECO:0000256" key="1">
    <source>
        <dbReference type="SAM" id="Phobius"/>
    </source>
</evidence>
<evidence type="ECO:0000313" key="2">
    <source>
        <dbReference type="EMBL" id="RGB75075.1"/>
    </source>
</evidence>
<dbReference type="EMBL" id="QVEP01000049">
    <property type="protein sequence ID" value="RGB75075.1"/>
    <property type="molecule type" value="Genomic_DNA"/>
</dbReference>
<accession>A0A3E2TG52</accession>
<dbReference type="PANTHER" id="PTHR37826:SF3">
    <property type="entry name" value="J DOMAIN-CONTAINING PROTEIN"/>
    <property type="match status" value="1"/>
</dbReference>
<organism evidence="2 3">
    <name type="scientific">Coprococcus catus</name>
    <dbReference type="NCBI Taxonomy" id="116085"/>
    <lineage>
        <taxon>Bacteria</taxon>
        <taxon>Bacillati</taxon>
        <taxon>Bacillota</taxon>
        <taxon>Clostridia</taxon>
        <taxon>Lachnospirales</taxon>
        <taxon>Lachnospiraceae</taxon>
        <taxon>Coprococcus</taxon>
    </lineage>
</organism>
<comment type="caution">
    <text evidence="2">The sequence shown here is derived from an EMBL/GenBank/DDBJ whole genome shotgun (WGS) entry which is preliminary data.</text>
</comment>
<dbReference type="AlphaFoldDB" id="A0A3E2TG52"/>
<name>A0A3E2TG52_9FIRM</name>
<evidence type="ECO:0000313" key="3">
    <source>
        <dbReference type="Proteomes" id="UP000260773"/>
    </source>
</evidence>
<keyword evidence="1" id="KW-0472">Membrane</keyword>
<feature type="transmembrane region" description="Helical" evidence="1">
    <location>
        <begin position="314"/>
        <end position="335"/>
    </location>
</feature>
<dbReference type="Proteomes" id="UP000260773">
    <property type="component" value="Unassembled WGS sequence"/>
</dbReference>